<dbReference type="InterPro" id="IPR027417">
    <property type="entry name" value="P-loop_NTPase"/>
</dbReference>
<dbReference type="InterPro" id="IPR053235">
    <property type="entry name" value="Ser_Thr_kinase"/>
</dbReference>
<protein>
    <recommendedName>
        <fullName evidence="5">Protein kinase domain-containing protein</fullName>
    </recommendedName>
</protein>
<dbReference type="InterPro" id="IPR019734">
    <property type="entry name" value="TPR_rpt"/>
</dbReference>
<feature type="domain" description="Protein kinase" evidence="5">
    <location>
        <begin position="16"/>
        <end position="288"/>
    </location>
</feature>
<comment type="caution">
    <text evidence="6">The sequence shown here is derived from an EMBL/GenBank/DDBJ whole genome shotgun (WGS) entry which is preliminary data.</text>
</comment>
<evidence type="ECO:0000256" key="2">
    <source>
        <dbReference type="ARBA" id="ARBA00022741"/>
    </source>
</evidence>
<dbReference type="GO" id="GO:0004674">
    <property type="term" value="F:protein serine/threonine kinase activity"/>
    <property type="evidence" value="ECO:0007669"/>
    <property type="project" value="TreeGrafter"/>
</dbReference>
<dbReference type="InterPro" id="IPR011990">
    <property type="entry name" value="TPR-like_helical_dom_sf"/>
</dbReference>
<feature type="binding site" evidence="4">
    <location>
        <position position="45"/>
    </location>
    <ligand>
        <name>ATP</name>
        <dbReference type="ChEBI" id="CHEBI:30616"/>
    </ligand>
</feature>
<dbReference type="GO" id="GO:0005737">
    <property type="term" value="C:cytoplasm"/>
    <property type="evidence" value="ECO:0007669"/>
    <property type="project" value="TreeGrafter"/>
</dbReference>
<evidence type="ECO:0000259" key="5">
    <source>
        <dbReference type="PROSITE" id="PS50011"/>
    </source>
</evidence>
<dbReference type="PROSITE" id="PS00107">
    <property type="entry name" value="PROTEIN_KINASE_ATP"/>
    <property type="match status" value="1"/>
</dbReference>
<gene>
    <name evidence="6" type="ORF">GCM10007932_24350</name>
</gene>
<dbReference type="InterPro" id="IPR029787">
    <property type="entry name" value="Nucleotide_cyclase"/>
</dbReference>
<dbReference type="GO" id="GO:0005524">
    <property type="term" value="F:ATP binding"/>
    <property type="evidence" value="ECO:0007669"/>
    <property type="project" value="UniProtKB-UniRule"/>
</dbReference>
<sequence length="1338" mass="151517">MLPNLEIRQALSAKGYELEHKIGEGGFGSVYKAKYLNTEQSVAIKFLQLDTGFNEQKRQREIARFDRESQFVSQFSHPNIVRLLDKGSVATSCIYSVFEYVEGTPLNEHLHTYGALDVESTRSIMLQVLDALVHAHQCGVIHRDIKPSNIMLSHNGAKLHAKLLDFGISTQAFENRTSSYQTLTLDQETLGTPTYCAPEQLRGEAVTFSSDLYMWGLVFIECLTGSPAVKGGGIAETYHQHLSDTPIPVPKELLSHPLGSLLRQVLQKRVNERTVSAEETYSQLDSMIVSNLVGRIQTNLIQSCPIQKNEPSEEITVALRQDDSTYFPAVQVDSSHKKQIASLALRIRAVSIEDKSEHADIIEAVFQSTRNKCIDIAKRYGGFHVGNLSDLSLFYFGYPVASDNDTRFAARTALEIISLANQQDSYIRQQYGYRFQFHLAIHSDQYLVRNNQVPDGLSNHIVTDLVRLAEDRSILCSSDSETLLQSFYHFEETATASENIAHVALKSERTLEAFGFLRGTRNQRSMVGRSLEVSQLNTLTTNQTTPAIHLQGEAGIGKSRLVHEFHQNRPHLIFQCLPEHQSNALFPILAFLKHTLFRHNRDSGERLTELIKKGKVTGQKDEITTLLFAWLSIESSQKKTLSNIDPSVHKALLFEGLNCLLKQSNPEATLYVVEDTHWADPMTLEFIHYLIAQNAGTDKTLLMTSRSPLQECLEECDITSMQLAPLQSSDTHQFISTLFDGALVSEEVNQVLLARTDGVPLFIEELVQMLKKHELTHVIDGKVSFKDTEKTHQIPLTLRESIQNKIDGLTYAKDTLQLAATMGREFDYQILTEVSLLSRLQVQNDLEALLENQIIIQQRNVEGDRYLFKHALIQEVSYDTIPAQTRPDMHLQVARGMASLFEKPDRLVSHQIALHFNRAEKHFEASWWYEKAAEGASAIYAVEDAITLYQAALPLCLSCDETQEQAQLKVRILEGYASNLVLDGQHTESREIFDDLSVIYQINRHHLALAKTQLAQGKTHEVVNEHQQALDYYQKAKITLQQLEHSPEPTQSEWWQTWLDLKNAELYVQYWLGNTENMHAIHSEVEPIVLALSDHEQISAHYNNLLLFYLRTQRYVLDKNQLEIAQKGLEAAKLSGHDPLIANALFNRGFCLCHLQDIEPALVYLEEALKYAERLHDKVLQTRCYTYLAVAYRLMGNTQKTREFASHSLSLSQSASMHDYIAAALANLSWCSYREGDISLSNTYLGQCLNIWNTPSTQFPFLWLSHLHAIAICLVDDSVANECSPDISMLATCLLNQHQAQLPSDIESCLENLAHSSRENRHIYLMELSVLSKSHQFI</sequence>
<dbReference type="Gene3D" id="1.25.40.10">
    <property type="entry name" value="Tetratricopeptide repeat domain"/>
    <property type="match status" value="1"/>
</dbReference>
<proteinExistence type="predicted"/>
<evidence type="ECO:0000313" key="7">
    <source>
        <dbReference type="Proteomes" id="UP001156690"/>
    </source>
</evidence>
<dbReference type="InterPro" id="IPR011009">
    <property type="entry name" value="Kinase-like_dom_sf"/>
</dbReference>
<dbReference type="Gene3D" id="1.10.510.10">
    <property type="entry name" value="Transferase(Phosphotransferase) domain 1"/>
    <property type="match status" value="1"/>
</dbReference>
<organism evidence="6 7">
    <name type="scientific">Vibrio penaeicida</name>
    <dbReference type="NCBI Taxonomy" id="104609"/>
    <lineage>
        <taxon>Bacteria</taxon>
        <taxon>Pseudomonadati</taxon>
        <taxon>Pseudomonadota</taxon>
        <taxon>Gammaproteobacteria</taxon>
        <taxon>Vibrionales</taxon>
        <taxon>Vibrionaceae</taxon>
        <taxon>Vibrio</taxon>
    </lineage>
</organism>
<dbReference type="Pfam" id="PF13191">
    <property type="entry name" value="AAA_16"/>
    <property type="match status" value="1"/>
</dbReference>
<dbReference type="InterPro" id="IPR041664">
    <property type="entry name" value="AAA_16"/>
</dbReference>
<dbReference type="InterPro" id="IPR023889">
    <property type="entry name" value="TOMM_kin_cyc"/>
</dbReference>
<dbReference type="SMART" id="SM00220">
    <property type="entry name" value="S_TKc"/>
    <property type="match status" value="1"/>
</dbReference>
<dbReference type="PROSITE" id="PS50011">
    <property type="entry name" value="PROTEIN_KINASE_DOM"/>
    <property type="match status" value="1"/>
</dbReference>
<dbReference type="SMART" id="SM00028">
    <property type="entry name" value="TPR"/>
    <property type="match status" value="3"/>
</dbReference>
<dbReference type="PROSITE" id="PS00108">
    <property type="entry name" value="PROTEIN_KINASE_ST"/>
    <property type="match status" value="1"/>
</dbReference>
<dbReference type="SUPFAM" id="SSF55073">
    <property type="entry name" value="Nucleotide cyclase"/>
    <property type="match status" value="1"/>
</dbReference>
<reference evidence="7" key="1">
    <citation type="journal article" date="2019" name="Int. J. Syst. Evol. Microbiol.">
        <title>The Global Catalogue of Microorganisms (GCM) 10K type strain sequencing project: providing services to taxonomists for standard genome sequencing and annotation.</title>
        <authorList>
            <consortium name="The Broad Institute Genomics Platform"/>
            <consortium name="The Broad Institute Genome Sequencing Center for Infectious Disease"/>
            <person name="Wu L."/>
            <person name="Ma J."/>
        </authorList>
    </citation>
    <scope>NUCLEOTIDE SEQUENCE [LARGE SCALE GENOMIC DNA]</scope>
    <source>
        <strain evidence="7">NBRC 15640</strain>
    </source>
</reference>
<dbReference type="PANTHER" id="PTHR24361">
    <property type="entry name" value="MITOGEN-ACTIVATED KINASE KINASE KINASE"/>
    <property type="match status" value="1"/>
</dbReference>
<dbReference type="SUPFAM" id="SSF52540">
    <property type="entry name" value="P-loop containing nucleoside triphosphate hydrolases"/>
    <property type="match status" value="1"/>
</dbReference>
<dbReference type="NCBIfam" id="TIGR03903">
    <property type="entry name" value="TOMM_kin_cyc"/>
    <property type="match status" value="1"/>
</dbReference>
<dbReference type="GO" id="GO:0016020">
    <property type="term" value="C:membrane"/>
    <property type="evidence" value="ECO:0007669"/>
    <property type="project" value="UniProtKB-SubCell"/>
</dbReference>
<accession>A0AAV5NR43</accession>
<dbReference type="CDD" id="cd14014">
    <property type="entry name" value="STKc_PknB_like"/>
    <property type="match status" value="1"/>
</dbReference>
<dbReference type="SUPFAM" id="SSF48452">
    <property type="entry name" value="TPR-like"/>
    <property type="match status" value="2"/>
</dbReference>
<keyword evidence="3 4" id="KW-0067">ATP-binding</keyword>
<dbReference type="InterPro" id="IPR017441">
    <property type="entry name" value="Protein_kinase_ATP_BS"/>
</dbReference>
<evidence type="ECO:0000256" key="1">
    <source>
        <dbReference type="ARBA" id="ARBA00004167"/>
    </source>
</evidence>
<comment type="subcellular location">
    <subcellularLocation>
        <location evidence="1">Membrane</location>
        <topology evidence="1">Single-pass membrane protein</topology>
    </subcellularLocation>
</comment>
<evidence type="ECO:0000256" key="4">
    <source>
        <dbReference type="PROSITE-ProRule" id="PRU10141"/>
    </source>
</evidence>
<evidence type="ECO:0000256" key="3">
    <source>
        <dbReference type="ARBA" id="ARBA00022840"/>
    </source>
</evidence>
<keyword evidence="2 4" id="KW-0547">Nucleotide-binding</keyword>
<dbReference type="InterPro" id="IPR000719">
    <property type="entry name" value="Prot_kinase_dom"/>
</dbReference>
<dbReference type="SUPFAM" id="SSF56112">
    <property type="entry name" value="Protein kinase-like (PK-like)"/>
    <property type="match status" value="1"/>
</dbReference>
<keyword evidence="7" id="KW-1185">Reference proteome</keyword>
<dbReference type="Pfam" id="PF00069">
    <property type="entry name" value="Pkinase"/>
    <property type="match status" value="1"/>
</dbReference>
<dbReference type="EMBL" id="BSNX01000028">
    <property type="protein sequence ID" value="GLQ73075.1"/>
    <property type="molecule type" value="Genomic_DNA"/>
</dbReference>
<dbReference type="Proteomes" id="UP001156690">
    <property type="component" value="Unassembled WGS sequence"/>
</dbReference>
<name>A0AAV5NR43_9VIBR</name>
<dbReference type="RefSeq" id="WP_126606714.1">
    <property type="nucleotide sequence ID" value="NZ_AP025144.1"/>
</dbReference>
<dbReference type="Pfam" id="PF13424">
    <property type="entry name" value="TPR_12"/>
    <property type="match status" value="1"/>
</dbReference>
<dbReference type="InterPro" id="IPR008271">
    <property type="entry name" value="Ser/Thr_kinase_AS"/>
</dbReference>
<evidence type="ECO:0000313" key="6">
    <source>
        <dbReference type="EMBL" id="GLQ73075.1"/>
    </source>
</evidence>